<evidence type="ECO:0000313" key="2">
    <source>
        <dbReference type="Proteomes" id="UP000228920"/>
    </source>
</evidence>
<organism evidence="1 2">
    <name type="scientific">candidate division WWE3 bacterium CG_4_10_14_0_2_um_filter_41_14</name>
    <dbReference type="NCBI Taxonomy" id="1975072"/>
    <lineage>
        <taxon>Bacteria</taxon>
        <taxon>Katanobacteria</taxon>
    </lineage>
</organism>
<dbReference type="EMBL" id="PFNL01000036">
    <property type="protein sequence ID" value="PIZ47597.1"/>
    <property type="molecule type" value="Genomic_DNA"/>
</dbReference>
<reference evidence="2" key="1">
    <citation type="submission" date="2017-09" db="EMBL/GenBank/DDBJ databases">
        <title>Depth-based differentiation of microbial function through sediment-hosted aquifers and enrichment of novel symbionts in the deep terrestrial subsurface.</title>
        <authorList>
            <person name="Probst A.J."/>
            <person name="Ladd B."/>
            <person name="Jarett J.K."/>
            <person name="Geller-Mcgrath D.E."/>
            <person name="Sieber C.M.K."/>
            <person name="Emerson J.B."/>
            <person name="Anantharaman K."/>
            <person name="Thomas B.C."/>
            <person name="Malmstrom R."/>
            <person name="Stieglmeier M."/>
            <person name="Klingl A."/>
            <person name="Woyke T."/>
            <person name="Ryan C.M."/>
            <person name="Banfield J.F."/>
        </authorList>
    </citation>
    <scope>NUCLEOTIDE SEQUENCE [LARGE SCALE GENOMIC DNA]</scope>
</reference>
<accession>A0A2M7TKZ4</accession>
<protein>
    <submittedName>
        <fullName evidence="1">Uncharacterized protein</fullName>
    </submittedName>
</protein>
<proteinExistence type="predicted"/>
<dbReference type="Proteomes" id="UP000228920">
    <property type="component" value="Unassembled WGS sequence"/>
</dbReference>
<evidence type="ECO:0000313" key="1">
    <source>
        <dbReference type="EMBL" id="PIZ47597.1"/>
    </source>
</evidence>
<gene>
    <name evidence="1" type="ORF">COY32_01405</name>
</gene>
<dbReference type="AlphaFoldDB" id="A0A2M7TKZ4"/>
<name>A0A2M7TKZ4_UNCKA</name>
<sequence>MKILNARTGQPQSIPFNLGEAGRARRLEEVKISNRPGQEPEGPESVGFFVFGQEQKHVILTKNSNQAGVLVRINTSHSYTRGANEGKVELKGGKATLLTKGYFADGDAGGLGSQSDELWHVEEPTLFLVHLSGGAYKGAGWRYLIVTEKFNVFMFTRDELAQLIATDENPEVSKALRPFAVKGNVHADIRAAYEFAEKMEDVVIDALAPAIQHFVKSWKPLAEIVTNWGLAIPAVMGGTVTGVEGVHSNTLVPGPKALLAVTIGPGGGKRYGYDLVWEDGVTRLKSEKNGKYTAEDILATVDDANWQLAWINKKDGEVTAYCIADAGGVHTYYIEGRQEVRTENWEGMGAIPMSLEALKSTFGM</sequence>
<comment type="caution">
    <text evidence="1">The sequence shown here is derived from an EMBL/GenBank/DDBJ whole genome shotgun (WGS) entry which is preliminary data.</text>
</comment>